<dbReference type="Gene3D" id="3.40.50.1170">
    <property type="entry name" value="L-asparaginase, N-terminal domain"/>
    <property type="match status" value="1"/>
</dbReference>
<dbReference type="InterPro" id="IPR027474">
    <property type="entry name" value="L-asparaginase_N"/>
</dbReference>
<dbReference type="InterPro" id="IPR006034">
    <property type="entry name" value="Asparaginase/glutaminase-like"/>
</dbReference>
<proteinExistence type="inferred from homology"/>
<dbReference type="Pfam" id="PF00710">
    <property type="entry name" value="Asparaginase"/>
    <property type="match status" value="1"/>
</dbReference>
<dbReference type="PIRSF" id="PIRSF001220">
    <property type="entry name" value="L-ASNase_gatD"/>
    <property type="match status" value="1"/>
</dbReference>
<dbReference type="PANTHER" id="PTHR11707">
    <property type="entry name" value="L-ASPARAGINASE"/>
    <property type="match status" value="1"/>
</dbReference>
<dbReference type="PROSITE" id="PS00144">
    <property type="entry name" value="ASN_GLN_ASE_1"/>
    <property type="match status" value="1"/>
</dbReference>
<feature type="active site" description="O-isoaspartyl threonine intermediate" evidence="4">
    <location>
        <position position="13"/>
    </location>
</feature>
<dbReference type="InterPro" id="IPR020827">
    <property type="entry name" value="Asparaginase/glutaminase_AS1"/>
</dbReference>
<evidence type="ECO:0000256" key="1">
    <source>
        <dbReference type="ARBA" id="ARBA00010518"/>
    </source>
</evidence>
<dbReference type="OrthoDB" id="9788068at2"/>
<feature type="active site" evidence="6">
    <location>
        <position position="87"/>
    </location>
</feature>
<dbReference type="GO" id="GO:0009066">
    <property type="term" value="P:aspartate family amino acid metabolic process"/>
    <property type="evidence" value="ECO:0007669"/>
    <property type="project" value="UniProtKB-ARBA"/>
</dbReference>
<dbReference type="PROSITE" id="PS51732">
    <property type="entry name" value="ASN_GLN_ASE_3"/>
    <property type="match status" value="1"/>
</dbReference>
<dbReference type="Pfam" id="PF17763">
    <property type="entry name" value="Asparaginase_C"/>
    <property type="match status" value="1"/>
</dbReference>
<evidence type="ECO:0000313" key="9">
    <source>
        <dbReference type="EMBL" id="PSL09509.1"/>
    </source>
</evidence>
<dbReference type="PANTHER" id="PTHR11707:SF28">
    <property type="entry name" value="60 KDA LYSOPHOSPHOLIPASE"/>
    <property type="match status" value="1"/>
</dbReference>
<dbReference type="InterPro" id="IPR040919">
    <property type="entry name" value="Asparaginase_C"/>
</dbReference>
<evidence type="ECO:0000256" key="4">
    <source>
        <dbReference type="PIRSR" id="PIRSR001220-1"/>
    </source>
</evidence>
<keyword evidence="3" id="KW-0378">Hydrolase</keyword>
<dbReference type="InterPro" id="IPR041725">
    <property type="entry name" value="L-asparaginase_I"/>
</dbReference>
<dbReference type="PROSITE" id="PS00917">
    <property type="entry name" value="ASN_GLN_ASE_2"/>
    <property type="match status" value="1"/>
</dbReference>
<gene>
    <name evidence="9" type="ORF">CLV44_1314</name>
</gene>
<feature type="active site" evidence="5">
    <location>
        <position position="13"/>
    </location>
</feature>
<evidence type="ECO:0000259" key="8">
    <source>
        <dbReference type="Pfam" id="PF17763"/>
    </source>
</evidence>
<dbReference type="RefSeq" id="WP_106593256.1">
    <property type="nucleotide sequence ID" value="NZ_PYGI01000031.1"/>
</dbReference>
<keyword evidence="10" id="KW-1185">Reference proteome</keyword>
<evidence type="ECO:0000256" key="6">
    <source>
        <dbReference type="PROSITE-ProRule" id="PRU10100"/>
    </source>
</evidence>
<dbReference type="EC" id="3.5.1.1" evidence="2"/>
<reference evidence="9 10" key="1">
    <citation type="submission" date="2018-03" db="EMBL/GenBank/DDBJ databases">
        <title>Genomic Encyclopedia of Archaeal and Bacterial Type Strains, Phase II (KMG-II): from individual species to whole genera.</title>
        <authorList>
            <person name="Goeker M."/>
        </authorList>
    </citation>
    <scope>NUCLEOTIDE SEQUENCE [LARGE SCALE GENOMIC DNA]</scope>
    <source>
        <strain evidence="9 10">DSM 17586</strain>
    </source>
</reference>
<evidence type="ECO:0000313" key="10">
    <source>
        <dbReference type="Proteomes" id="UP000242133"/>
    </source>
</evidence>
<dbReference type="PRINTS" id="PR00139">
    <property type="entry name" value="ASNGLNASE"/>
</dbReference>
<protein>
    <recommendedName>
        <fullName evidence="2">asparaginase</fullName>
        <ecNumber evidence="2">3.5.1.1</ecNumber>
    </recommendedName>
</protein>
<dbReference type="SMART" id="SM00870">
    <property type="entry name" value="Asparaginase"/>
    <property type="match status" value="1"/>
</dbReference>
<dbReference type="InterPro" id="IPR027473">
    <property type="entry name" value="L-asparaginase_C"/>
</dbReference>
<feature type="domain" description="Asparaginase/glutaminase C-terminal" evidence="8">
    <location>
        <begin position="208"/>
        <end position="323"/>
    </location>
</feature>
<feature type="domain" description="L-asparaginase N-terminal" evidence="7">
    <location>
        <begin position="4"/>
        <end position="188"/>
    </location>
</feature>
<dbReference type="FunFam" id="3.40.50.40:FF:000001">
    <property type="entry name" value="L-asparaginase 1"/>
    <property type="match status" value="1"/>
</dbReference>
<dbReference type="InterPro" id="IPR037152">
    <property type="entry name" value="L-asparaginase_N_sf"/>
</dbReference>
<dbReference type="PIRSF" id="PIRSF500176">
    <property type="entry name" value="L_ASNase"/>
    <property type="match status" value="1"/>
</dbReference>
<evidence type="ECO:0000256" key="2">
    <source>
        <dbReference type="ARBA" id="ARBA00012920"/>
    </source>
</evidence>
<dbReference type="Gene3D" id="3.40.50.40">
    <property type="match status" value="1"/>
</dbReference>
<dbReference type="SFLD" id="SFLDS00057">
    <property type="entry name" value="Glutaminase/Asparaginase"/>
    <property type="match status" value="1"/>
</dbReference>
<dbReference type="SUPFAM" id="SSF53774">
    <property type="entry name" value="Glutaminase/Asparaginase"/>
    <property type="match status" value="1"/>
</dbReference>
<dbReference type="EMBL" id="PYGI01000031">
    <property type="protein sequence ID" value="PSL09509.1"/>
    <property type="molecule type" value="Genomic_DNA"/>
</dbReference>
<accession>A0A2P8EJ57</accession>
<dbReference type="Proteomes" id="UP000242133">
    <property type="component" value="Unassembled WGS sequence"/>
</dbReference>
<name>A0A2P8EJ57_9GAMM</name>
<evidence type="ECO:0000256" key="5">
    <source>
        <dbReference type="PROSITE-ProRule" id="PRU10099"/>
    </source>
</evidence>
<dbReference type="InterPro" id="IPR036152">
    <property type="entry name" value="Asp/glu_Ase-like_sf"/>
</dbReference>
<sequence>MNRRVLVIYTGGTIGMVPSAEGYIPEPGFEVRLRAQLGERALPAFDLLEYDRLIDSASLVPADWERIALTLQANWDQYAGFVVLHGTDTMAYTASALSFMLPQQDKPVILTGSQIPLSQLRNDALDNLVTTLLLASQPGVAEVCICFNGRLLRGNRSRKVKSTGLDAFDSPNFPWLGQAGIEINLQHELLLPPAAVRFEIPRYDPEAVVMLAVFPGMPVRLVREALAPAAVKGLVLLTYGVGNPPEAESGLLDELVRAGAQGKTVVNVTQCHQGRVSQGAYATGALLNHAGVVPGQDLTPEAAFAKLHHLIATDVAPEPRRAAMASPLRGESTPD</sequence>
<evidence type="ECO:0000259" key="7">
    <source>
        <dbReference type="Pfam" id="PF00710"/>
    </source>
</evidence>
<dbReference type="AlphaFoldDB" id="A0A2P8EJ57"/>
<dbReference type="CDD" id="cd08963">
    <property type="entry name" value="L-asparaginase_I"/>
    <property type="match status" value="1"/>
</dbReference>
<comment type="caution">
    <text evidence="9">The sequence shown here is derived from an EMBL/GenBank/DDBJ whole genome shotgun (WGS) entry which is preliminary data.</text>
</comment>
<evidence type="ECO:0000256" key="3">
    <source>
        <dbReference type="ARBA" id="ARBA00022801"/>
    </source>
</evidence>
<dbReference type="GO" id="GO:0004067">
    <property type="term" value="F:asparaginase activity"/>
    <property type="evidence" value="ECO:0007669"/>
    <property type="project" value="UniProtKB-UniRule"/>
</dbReference>
<comment type="similarity">
    <text evidence="1">Belongs to the asparaginase 1 family.</text>
</comment>
<dbReference type="InterPro" id="IPR027475">
    <property type="entry name" value="Asparaginase/glutaminase_AS2"/>
</dbReference>
<organism evidence="9 10">
    <name type="scientific">Marinobacterium halophilum</name>
    <dbReference type="NCBI Taxonomy" id="267374"/>
    <lineage>
        <taxon>Bacteria</taxon>
        <taxon>Pseudomonadati</taxon>
        <taxon>Pseudomonadota</taxon>
        <taxon>Gammaproteobacteria</taxon>
        <taxon>Oceanospirillales</taxon>
        <taxon>Oceanospirillaceae</taxon>
        <taxon>Marinobacterium</taxon>
    </lineage>
</organism>